<name>A0A1E4SZI4_9ASCO</name>
<dbReference type="PANTHER" id="PTHR23511">
    <property type="entry name" value="SYNAPTIC VESICLE GLYCOPROTEIN 2"/>
    <property type="match status" value="1"/>
</dbReference>
<dbReference type="InterPro" id="IPR005829">
    <property type="entry name" value="Sugar_transporter_CS"/>
</dbReference>
<dbReference type="PROSITE" id="PS50850">
    <property type="entry name" value="MFS"/>
    <property type="match status" value="1"/>
</dbReference>
<feature type="transmembrane region" description="Helical" evidence="6">
    <location>
        <begin position="405"/>
        <end position="424"/>
    </location>
</feature>
<dbReference type="OrthoDB" id="3936150at2759"/>
<evidence type="ECO:0000256" key="1">
    <source>
        <dbReference type="ARBA" id="ARBA00004141"/>
    </source>
</evidence>
<dbReference type="InterPro" id="IPR036259">
    <property type="entry name" value="MFS_trans_sf"/>
</dbReference>
<evidence type="ECO:0000256" key="4">
    <source>
        <dbReference type="ARBA" id="ARBA00022989"/>
    </source>
</evidence>
<dbReference type="EMBL" id="KV453854">
    <property type="protein sequence ID" value="ODV84871.1"/>
    <property type="molecule type" value="Genomic_DNA"/>
</dbReference>
<dbReference type="GO" id="GO:0016020">
    <property type="term" value="C:membrane"/>
    <property type="evidence" value="ECO:0007669"/>
    <property type="project" value="UniProtKB-SubCell"/>
</dbReference>
<feature type="transmembrane region" description="Helical" evidence="6">
    <location>
        <begin position="233"/>
        <end position="252"/>
    </location>
</feature>
<dbReference type="SUPFAM" id="SSF103473">
    <property type="entry name" value="MFS general substrate transporter"/>
    <property type="match status" value="1"/>
</dbReference>
<accession>A0A1E4SZI4</accession>
<feature type="transmembrane region" description="Helical" evidence="6">
    <location>
        <begin position="464"/>
        <end position="485"/>
    </location>
</feature>
<dbReference type="STRING" id="983967.A0A1E4SZI4"/>
<sequence length="522" mass="57816">MTTQQPTEKALDTLFIEEADAPSSLSDNDSHNEELNYLKDDDIALSKKTHLINNALNEIGFTPYHLYLMFLAGFGYSADSQIAIIQGATQKYAIYYQYNYSFPIGTLMSYVGLFFGAIIIGFSADLIGRKTAFNYSLLLTSLFSFLAGGSSSIGMYLVWLIMTNLALGGNLALDVTLLLEYLPTNYQYLNTFLACFWAVGQTVAELLAWAFIPNYSCSGKLDCDFKDNRGWRYVYYSNASIVLIVSMMRLFFFKFEETPKFLISNKRDAEAVEILQNLALKYNRKCSLTLEQLNACGEIQINDNYLANPTAKESWIQIKHHVKLLFSNKTVIRSNSLIIISWFGIGITYGIYNNFLYAFLAAHGADTGTTTFQIYRDAVIGNAVSFTGPIIAAAMLFIPGVGRRFVMCFGGVTSMIILMCYTTIRTEAENIALSSISYIFINVYYGTLYAYTPEALPTATRATGSSLALSANRFAGMLVPVIYYYSSNSSSAAPIYVCGAVIGVVGLLALALPFEPSDARTL</sequence>
<feature type="transmembrane region" description="Helical" evidence="6">
    <location>
        <begin position="132"/>
        <end position="150"/>
    </location>
</feature>
<feature type="domain" description="Major facilitator superfamily (MFS) profile" evidence="7">
    <location>
        <begin position="65"/>
        <end position="518"/>
    </location>
</feature>
<evidence type="ECO:0000313" key="9">
    <source>
        <dbReference type="Proteomes" id="UP000094801"/>
    </source>
</evidence>
<evidence type="ECO:0000313" key="8">
    <source>
        <dbReference type="EMBL" id="ODV84871.1"/>
    </source>
</evidence>
<keyword evidence="9" id="KW-1185">Reference proteome</keyword>
<evidence type="ECO:0000256" key="2">
    <source>
        <dbReference type="ARBA" id="ARBA00022448"/>
    </source>
</evidence>
<keyword evidence="3 6" id="KW-0812">Transmembrane</keyword>
<dbReference type="InterPro" id="IPR020846">
    <property type="entry name" value="MFS_dom"/>
</dbReference>
<dbReference type="InterPro" id="IPR005828">
    <property type="entry name" value="MFS_sugar_transport-like"/>
</dbReference>
<feature type="transmembrane region" description="Helical" evidence="6">
    <location>
        <begin position="379"/>
        <end position="398"/>
    </location>
</feature>
<dbReference type="GO" id="GO:0022857">
    <property type="term" value="F:transmembrane transporter activity"/>
    <property type="evidence" value="ECO:0007669"/>
    <property type="project" value="InterPro"/>
</dbReference>
<evidence type="ECO:0000259" key="7">
    <source>
        <dbReference type="PROSITE" id="PS50850"/>
    </source>
</evidence>
<evidence type="ECO:0000256" key="5">
    <source>
        <dbReference type="ARBA" id="ARBA00023136"/>
    </source>
</evidence>
<keyword evidence="2" id="KW-0813">Transport</keyword>
<dbReference type="Proteomes" id="UP000094801">
    <property type="component" value="Unassembled WGS sequence"/>
</dbReference>
<feature type="transmembrane region" description="Helical" evidence="6">
    <location>
        <begin position="337"/>
        <end position="359"/>
    </location>
</feature>
<dbReference type="PROSITE" id="PS00216">
    <property type="entry name" value="SUGAR_TRANSPORT_1"/>
    <property type="match status" value="1"/>
</dbReference>
<evidence type="ECO:0000256" key="6">
    <source>
        <dbReference type="SAM" id="Phobius"/>
    </source>
</evidence>
<dbReference type="PANTHER" id="PTHR23511:SF4">
    <property type="entry name" value="MAJOR FACILITATOR SUPERFAMILY (MFS) PROFILE DOMAIN-CONTAINING PROTEIN"/>
    <property type="match status" value="1"/>
</dbReference>
<protein>
    <recommendedName>
        <fullName evidence="7">Major facilitator superfamily (MFS) profile domain-containing protein</fullName>
    </recommendedName>
</protein>
<feature type="transmembrane region" description="Helical" evidence="6">
    <location>
        <begin position="100"/>
        <end position="120"/>
    </location>
</feature>
<dbReference type="Pfam" id="PF00083">
    <property type="entry name" value="Sugar_tr"/>
    <property type="match status" value="1"/>
</dbReference>
<dbReference type="Gene3D" id="1.20.1250.20">
    <property type="entry name" value="MFS general substrate transporter like domains"/>
    <property type="match status" value="1"/>
</dbReference>
<keyword evidence="5 6" id="KW-0472">Membrane</keyword>
<comment type="subcellular location">
    <subcellularLocation>
        <location evidence="1">Membrane</location>
        <topology evidence="1">Multi-pass membrane protein</topology>
    </subcellularLocation>
</comment>
<proteinExistence type="predicted"/>
<feature type="transmembrane region" description="Helical" evidence="6">
    <location>
        <begin position="66"/>
        <end position="88"/>
    </location>
</feature>
<feature type="transmembrane region" description="Helical" evidence="6">
    <location>
        <begin position="430"/>
        <end position="452"/>
    </location>
</feature>
<keyword evidence="4 6" id="KW-1133">Transmembrane helix</keyword>
<gene>
    <name evidence="8" type="ORF">CANARDRAFT_199634</name>
</gene>
<organism evidence="8 9">
    <name type="scientific">[Candida] arabinofermentans NRRL YB-2248</name>
    <dbReference type="NCBI Taxonomy" id="983967"/>
    <lineage>
        <taxon>Eukaryota</taxon>
        <taxon>Fungi</taxon>
        <taxon>Dikarya</taxon>
        <taxon>Ascomycota</taxon>
        <taxon>Saccharomycotina</taxon>
        <taxon>Pichiomycetes</taxon>
        <taxon>Pichiales</taxon>
        <taxon>Pichiaceae</taxon>
        <taxon>Ogataea</taxon>
        <taxon>Ogataea/Candida clade</taxon>
    </lineage>
</organism>
<dbReference type="AlphaFoldDB" id="A0A1E4SZI4"/>
<feature type="transmembrane region" description="Helical" evidence="6">
    <location>
        <begin position="491"/>
        <end position="512"/>
    </location>
</feature>
<feature type="transmembrane region" description="Helical" evidence="6">
    <location>
        <begin position="191"/>
        <end position="213"/>
    </location>
</feature>
<evidence type="ECO:0000256" key="3">
    <source>
        <dbReference type="ARBA" id="ARBA00022692"/>
    </source>
</evidence>
<reference evidence="9" key="1">
    <citation type="submission" date="2016-04" db="EMBL/GenBank/DDBJ databases">
        <title>Comparative genomics of biotechnologically important yeasts.</title>
        <authorList>
            <consortium name="DOE Joint Genome Institute"/>
            <person name="Riley R."/>
            <person name="Haridas S."/>
            <person name="Wolfe K.H."/>
            <person name="Lopes M.R."/>
            <person name="Hittinger C.T."/>
            <person name="Goker M."/>
            <person name="Salamov A."/>
            <person name="Wisecaver J."/>
            <person name="Long T.M."/>
            <person name="Aerts A.L."/>
            <person name="Barry K."/>
            <person name="Choi C."/>
            <person name="Clum A."/>
            <person name="Coughlan A.Y."/>
            <person name="Deshpande S."/>
            <person name="Douglass A.P."/>
            <person name="Hanson S.J."/>
            <person name="Klenk H.-P."/>
            <person name="Labutti K."/>
            <person name="Lapidus A."/>
            <person name="Lindquist E."/>
            <person name="Lipzen A."/>
            <person name="Meier-Kolthoff J.P."/>
            <person name="Ohm R.A."/>
            <person name="Otillar R.P."/>
            <person name="Pangilinan J."/>
            <person name="Peng Y."/>
            <person name="Rokas A."/>
            <person name="Rosa C.A."/>
            <person name="Scheuner C."/>
            <person name="Sibirny A.A."/>
            <person name="Slot J.C."/>
            <person name="Stielow J.B."/>
            <person name="Sun H."/>
            <person name="Kurtzman C.P."/>
            <person name="Blackwell M."/>
            <person name="Grigoriev I.V."/>
            <person name="Jeffries T.W."/>
        </authorList>
    </citation>
    <scope>NUCLEOTIDE SEQUENCE [LARGE SCALE GENOMIC DNA]</scope>
    <source>
        <strain evidence="9">NRRL YB-2248</strain>
    </source>
</reference>